<evidence type="ECO:0000313" key="5">
    <source>
        <dbReference type="Proteomes" id="UP001168821"/>
    </source>
</evidence>
<dbReference type="InterPro" id="IPR008978">
    <property type="entry name" value="HSP20-like_chaperone"/>
</dbReference>
<accession>A0AA38IHI8</accession>
<dbReference type="PANTHER" id="PTHR21083:SF0">
    <property type="entry name" value="DYNEIN AXONEMAL ASSEMBLY FACTOR 6"/>
    <property type="match status" value="1"/>
</dbReference>
<sequence>MSEFYEIQQLVKLFNPPRDDDNSDSDDENLHENTSTEPSVESKHTQKKTNPYDKVQIEKKDNEKSDVYDFESSLTSEDEPSPDWKKTPKWNISYRQQVSASDVFLQMGAKTPATASCEDMIVTIDLPGQHVQNMDIKVHKNELVVYSPNFSVKIPLPHPVHPQKGDAKWDKEQEKLTVTLRMEREFDFINF</sequence>
<evidence type="ECO:0000256" key="1">
    <source>
        <dbReference type="ARBA" id="ARBA00008511"/>
    </source>
</evidence>
<dbReference type="PANTHER" id="PTHR21083">
    <property type="entry name" value="TWISTER"/>
    <property type="match status" value="1"/>
</dbReference>
<dbReference type="AlphaFoldDB" id="A0AA38IHI8"/>
<dbReference type="GO" id="GO:0051087">
    <property type="term" value="F:protein-folding chaperone binding"/>
    <property type="evidence" value="ECO:0007669"/>
    <property type="project" value="InterPro"/>
</dbReference>
<dbReference type="GO" id="GO:0045505">
    <property type="term" value="F:dynein intermediate chain binding"/>
    <property type="evidence" value="ECO:0007669"/>
    <property type="project" value="TreeGrafter"/>
</dbReference>
<comment type="caution">
    <text evidence="4">The sequence shown here is derived from an EMBL/GenBank/DDBJ whole genome shotgun (WGS) entry which is preliminary data.</text>
</comment>
<proteinExistence type="inferred from homology"/>
<dbReference type="Gene3D" id="2.60.40.790">
    <property type="match status" value="1"/>
</dbReference>
<dbReference type="SUPFAM" id="SSF49764">
    <property type="entry name" value="HSP20-like chaperones"/>
    <property type="match status" value="1"/>
</dbReference>
<keyword evidence="5" id="KW-1185">Reference proteome</keyword>
<feature type="compositionally biased region" description="Basic and acidic residues" evidence="2">
    <location>
        <begin position="55"/>
        <end position="67"/>
    </location>
</feature>
<dbReference type="Pfam" id="PF18201">
    <property type="entry name" value="PIH1_CS"/>
    <property type="match status" value="1"/>
</dbReference>
<evidence type="ECO:0000313" key="4">
    <source>
        <dbReference type="EMBL" id="KAJ3655159.1"/>
    </source>
</evidence>
<gene>
    <name evidence="4" type="ORF">Zmor_014296</name>
</gene>
<protein>
    <recommendedName>
        <fullName evidence="3">PIH1D1/2/3 CS-like domain-containing protein</fullName>
    </recommendedName>
</protein>
<evidence type="ECO:0000259" key="3">
    <source>
        <dbReference type="Pfam" id="PF18201"/>
    </source>
</evidence>
<dbReference type="GO" id="GO:0005737">
    <property type="term" value="C:cytoplasm"/>
    <property type="evidence" value="ECO:0007669"/>
    <property type="project" value="TreeGrafter"/>
</dbReference>
<dbReference type="InterPro" id="IPR026697">
    <property type="entry name" value="DNAAF6"/>
</dbReference>
<dbReference type="Proteomes" id="UP001168821">
    <property type="component" value="Unassembled WGS sequence"/>
</dbReference>
<dbReference type="CDD" id="cd00298">
    <property type="entry name" value="ACD_sHsps_p23-like"/>
    <property type="match status" value="1"/>
</dbReference>
<reference evidence="4" key="1">
    <citation type="journal article" date="2023" name="G3 (Bethesda)">
        <title>Whole genome assemblies of Zophobas morio and Tenebrio molitor.</title>
        <authorList>
            <person name="Kaur S."/>
            <person name="Stinson S.A."/>
            <person name="diCenzo G.C."/>
        </authorList>
    </citation>
    <scope>NUCLEOTIDE SEQUENCE</scope>
    <source>
        <strain evidence="4">QUZm001</strain>
    </source>
</reference>
<evidence type="ECO:0000256" key="2">
    <source>
        <dbReference type="SAM" id="MobiDB-lite"/>
    </source>
</evidence>
<comment type="similarity">
    <text evidence="1">Belongs to the PIH1 family.</text>
</comment>
<organism evidence="4 5">
    <name type="scientific">Zophobas morio</name>
    <dbReference type="NCBI Taxonomy" id="2755281"/>
    <lineage>
        <taxon>Eukaryota</taxon>
        <taxon>Metazoa</taxon>
        <taxon>Ecdysozoa</taxon>
        <taxon>Arthropoda</taxon>
        <taxon>Hexapoda</taxon>
        <taxon>Insecta</taxon>
        <taxon>Pterygota</taxon>
        <taxon>Neoptera</taxon>
        <taxon>Endopterygota</taxon>
        <taxon>Coleoptera</taxon>
        <taxon>Polyphaga</taxon>
        <taxon>Cucujiformia</taxon>
        <taxon>Tenebrionidae</taxon>
        <taxon>Zophobas</taxon>
    </lineage>
</organism>
<name>A0AA38IHI8_9CUCU</name>
<feature type="domain" description="PIH1D1/2/3 CS-like" evidence="3">
    <location>
        <begin position="87"/>
        <end position="181"/>
    </location>
</feature>
<dbReference type="EMBL" id="JALNTZ010000004">
    <property type="protein sequence ID" value="KAJ3655159.1"/>
    <property type="molecule type" value="Genomic_DNA"/>
</dbReference>
<dbReference type="GO" id="GO:0070286">
    <property type="term" value="P:axonemal dynein complex assembly"/>
    <property type="evidence" value="ECO:0007669"/>
    <property type="project" value="InterPro"/>
</dbReference>
<dbReference type="InterPro" id="IPR041442">
    <property type="entry name" value="PIH1D1/2/3_CS-like"/>
</dbReference>
<feature type="region of interest" description="Disordered" evidence="2">
    <location>
        <begin position="13"/>
        <end position="88"/>
    </location>
</feature>